<name>A0A3B1BIC6_9ZZZZ</name>
<protein>
    <submittedName>
        <fullName evidence="1">Uncharacterized protein</fullName>
    </submittedName>
</protein>
<proteinExistence type="predicted"/>
<accession>A0A3B1BIC6</accession>
<sequence>MLILTSQKNINTPPSYKCKLTKGLEGANRLLSVYQESGMSALLAKTHNMPMQNMQLALTAAIIKLTLCKEDVDEPVQEP</sequence>
<dbReference type="EMBL" id="UOGC01000064">
    <property type="protein sequence ID" value="VAX18096.1"/>
    <property type="molecule type" value="Genomic_DNA"/>
</dbReference>
<evidence type="ECO:0000313" key="1">
    <source>
        <dbReference type="EMBL" id="VAX18096.1"/>
    </source>
</evidence>
<gene>
    <name evidence="1" type="ORF">MNBD_NITROSPINAE01-1785</name>
</gene>
<dbReference type="AlphaFoldDB" id="A0A3B1BIC6"/>
<reference evidence="1" key="1">
    <citation type="submission" date="2018-06" db="EMBL/GenBank/DDBJ databases">
        <authorList>
            <person name="Zhirakovskaya E."/>
        </authorList>
    </citation>
    <scope>NUCLEOTIDE SEQUENCE</scope>
</reference>
<organism evidence="1">
    <name type="scientific">hydrothermal vent metagenome</name>
    <dbReference type="NCBI Taxonomy" id="652676"/>
    <lineage>
        <taxon>unclassified sequences</taxon>
        <taxon>metagenomes</taxon>
        <taxon>ecological metagenomes</taxon>
    </lineage>
</organism>